<dbReference type="SUPFAM" id="SSF46689">
    <property type="entry name" value="Homeodomain-like"/>
    <property type="match status" value="1"/>
</dbReference>
<reference evidence="4 5" key="1">
    <citation type="submission" date="2023-10" db="EMBL/GenBank/DDBJ databases">
        <authorList>
            <person name="Botero Cardona J."/>
        </authorList>
    </citation>
    <scope>NUCLEOTIDE SEQUENCE [LARGE SCALE GENOMIC DNA]</scope>
    <source>
        <strain evidence="4 5">R-82641</strain>
    </source>
</reference>
<dbReference type="Proteomes" id="UP001314200">
    <property type="component" value="Unassembled WGS sequence"/>
</dbReference>
<dbReference type="PANTHER" id="PTHR43479:SF11">
    <property type="entry name" value="ACREF_ENVCD OPERON REPRESSOR-RELATED"/>
    <property type="match status" value="1"/>
</dbReference>
<keyword evidence="1 2" id="KW-0238">DNA-binding</keyword>
<evidence type="ECO:0000313" key="4">
    <source>
        <dbReference type="EMBL" id="CAK1239053.1"/>
    </source>
</evidence>
<evidence type="ECO:0000313" key="5">
    <source>
        <dbReference type="Proteomes" id="UP001314200"/>
    </source>
</evidence>
<gene>
    <name evidence="4" type="ORF">R82641_BJNNKPBH_00668</name>
</gene>
<comment type="caution">
    <text evidence="4">The sequence shown here is derived from an EMBL/GenBank/DDBJ whole genome shotgun (WGS) entry which is preliminary data.</text>
</comment>
<dbReference type="PROSITE" id="PS50977">
    <property type="entry name" value="HTH_TETR_2"/>
    <property type="match status" value="1"/>
</dbReference>
<evidence type="ECO:0000256" key="2">
    <source>
        <dbReference type="PROSITE-ProRule" id="PRU00335"/>
    </source>
</evidence>
<dbReference type="Gene3D" id="1.10.357.10">
    <property type="entry name" value="Tetracycline Repressor, domain 2"/>
    <property type="match status" value="1"/>
</dbReference>
<proteinExistence type="predicted"/>
<dbReference type="RefSeq" id="WP_338346133.1">
    <property type="nucleotide sequence ID" value="NZ_CAUZLJ010000010.1"/>
</dbReference>
<accession>A0ABM9MTN4</accession>
<dbReference type="InterPro" id="IPR001647">
    <property type="entry name" value="HTH_TetR"/>
</dbReference>
<name>A0ABM9MTN4_9LACO</name>
<protein>
    <submittedName>
        <fullName evidence="4">AcrR family</fullName>
    </submittedName>
</protein>
<organism evidence="4 5">
    <name type="scientific">Fructobacillus cardui</name>
    <dbReference type="NCBI Taxonomy" id="2893170"/>
    <lineage>
        <taxon>Bacteria</taxon>
        <taxon>Bacillati</taxon>
        <taxon>Bacillota</taxon>
        <taxon>Bacilli</taxon>
        <taxon>Lactobacillales</taxon>
        <taxon>Lactobacillaceae</taxon>
        <taxon>Fructobacillus</taxon>
    </lineage>
</organism>
<evidence type="ECO:0000259" key="3">
    <source>
        <dbReference type="PROSITE" id="PS50977"/>
    </source>
</evidence>
<evidence type="ECO:0000256" key="1">
    <source>
        <dbReference type="ARBA" id="ARBA00023125"/>
    </source>
</evidence>
<feature type="domain" description="HTH tetR-type" evidence="3">
    <location>
        <begin position="4"/>
        <end position="64"/>
    </location>
</feature>
<sequence length="177" mass="21311">MQKNQTKEKIKNSLLSLIESNHFEKITVTEVSQKAHISRSNLYNYYKNKDQIIDDIVEDHVAYFRKIYQNRYNYYDISDFLNELSDLLIHKSSNLKIILNLPSRFSDKFKNEIKSIVKKTYIHNKYKHPTIKSVPTDYEIQFMYLLTFNYILYTINNPKKNLEIIESINKIQKLFIK</sequence>
<dbReference type="EMBL" id="CAUZLY010000005">
    <property type="protein sequence ID" value="CAK1239053.1"/>
    <property type="molecule type" value="Genomic_DNA"/>
</dbReference>
<dbReference type="InterPro" id="IPR009057">
    <property type="entry name" value="Homeodomain-like_sf"/>
</dbReference>
<dbReference type="PANTHER" id="PTHR43479">
    <property type="entry name" value="ACREF/ENVCD OPERON REPRESSOR-RELATED"/>
    <property type="match status" value="1"/>
</dbReference>
<feature type="DNA-binding region" description="H-T-H motif" evidence="2">
    <location>
        <begin position="27"/>
        <end position="46"/>
    </location>
</feature>
<keyword evidence="5" id="KW-1185">Reference proteome</keyword>
<dbReference type="InterPro" id="IPR050624">
    <property type="entry name" value="HTH-type_Tx_Regulator"/>
</dbReference>